<feature type="compositionally biased region" description="Polar residues" evidence="1">
    <location>
        <begin position="654"/>
        <end position="663"/>
    </location>
</feature>
<dbReference type="GeneID" id="111479868"/>
<dbReference type="InterPro" id="IPR010844">
    <property type="entry name" value="Occludin_ELL"/>
</dbReference>
<dbReference type="SUPFAM" id="SSF144292">
    <property type="entry name" value="occludin/ELL-like"/>
    <property type="match status" value="1"/>
</dbReference>
<organism evidence="3 4">
    <name type="scientific">Cucurbita maxima</name>
    <name type="common">Pumpkin</name>
    <name type="synonym">Winter squash</name>
    <dbReference type="NCBI Taxonomy" id="3661"/>
    <lineage>
        <taxon>Eukaryota</taxon>
        <taxon>Viridiplantae</taxon>
        <taxon>Streptophyta</taxon>
        <taxon>Embryophyta</taxon>
        <taxon>Tracheophyta</taxon>
        <taxon>Spermatophyta</taxon>
        <taxon>Magnoliopsida</taxon>
        <taxon>eudicotyledons</taxon>
        <taxon>Gunneridae</taxon>
        <taxon>Pentapetalae</taxon>
        <taxon>rosids</taxon>
        <taxon>fabids</taxon>
        <taxon>Cucurbitales</taxon>
        <taxon>Cucurbitaceae</taxon>
        <taxon>Cucurbiteae</taxon>
        <taxon>Cucurbita</taxon>
    </lineage>
</organism>
<feature type="compositionally biased region" description="Acidic residues" evidence="1">
    <location>
        <begin position="633"/>
        <end position="645"/>
    </location>
</feature>
<dbReference type="Pfam" id="PF07303">
    <property type="entry name" value="Occludin_ELL"/>
    <property type="match status" value="1"/>
</dbReference>
<feature type="compositionally biased region" description="Basic and acidic residues" evidence="1">
    <location>
        <begin position="1021"/>
        <end position="1032"/>
    </location>
</feature>
<dbReference type="PROSITE" id="PS51980">
    <property type="entry name" value="OCEL"/>
    <property type="match status" value="1"/>
</dbReference>
<dbReference type="PANTHER" id="PTHR38372:SF2">
    <property type="entry name" value="DENTIN SIALOPHOSPHOPROTEIN-LIKE PROTEIN"/>
    <property type="match status" value="1"/>
</dbReference>
<reference evidence="4" key="1">
    <citation type="submission" date="2025-08" db="UniProtKB">
        <authorList>
            <consortium name="RefSeq"/>
        </authorList>
    </citation>
    <scope>IDENTIFICATION</scope>
    <source>
        <tissue evidence="4">Young leaves</tissue>
    </source>
</reference>
<sequence length="1257" mass="139904">MGRIGFIDRPMNPKYGLRATVIAEKTPEFVEIKEKTPEFVEIKKKTKKKYANVSQIGQQRHLKVLLRCFWVPEAGSTIFRRLHLSSITMYGGPSKLGRAGAGSGRGAVGKRPHSSFPLPPSHRPIGRLSLGGSGAGSVTNSRNRTTIATKSLAPQSVEETFSLVPGNNPLTFSMTIWLAPDLIDEIKRVEAQGGTPRIKFDANGKNSSGNVIDVGGKEFRFTWSREVGDLCDIYEERKSGEDGSGLLIESGNAWRKVNVQRILDESTTNHVKKLSEEADRKAKARRSIVLEPGNPSMKNQIKQLAAAEANLWRHYKNKKEPPFKKQKNEQSQVGPTKSTYKPGMSSLPASKDRLSHSPIPSPPEQTGAPVSQFGSASTTKTRIIAEDIRPHLPTKINAAAGREKEIPTRAAKRVHETSGQEGNSGVRPTDLQGILYTLLLENPKGMSLKALERAVGDKIPNAVKKIEPIIKRIATYEAPGKYCLKSGVELEGSKRLSSEGESSPLVSHHQTPVHENLHDQITAPEPQLGARCGIELEEKVETSQANKVSNFLEKNGIQHHSPHVFAEKKLPENSEGQAASSSDNESDSDSESDSSDSETDSGNHSRSRSRSPMGSVSSSDSESDAPSNSKEGSDEDVDIMTSDDDKESKYKLQASVQGFSTSPAAWKSPDGGAVQNMDDEKENGQESDATIDIENDSSDDEPEAKIDDRNLLPIEGGRPVEGSRSFSPYTDEFQERQDFIGSLFEDRENTVLDSARHEQCDSTDRISKGKFKRSSDLECFKGNSDFRPKKGNKETFSEKKSSDFSQAGWRPHDQNGGRAVDTVVRPDKHGDIGRGTKHTERVGHADKNFHVYNDTFYGNAEHEGTKEKKNSRSGGPGDKQMQQPFDSHHSKPGEIVGKLKDGKIFSSSQMGYPPRDNNNNRISVDRSPVNGKGRILQRELSDLELGELREPFSEEKPGKNKFERSNSLKQLENKENTTDLWSSDLNKEKSKLKASLEYGKQSSPHVSTKFPSNPEGSNKQKNSEHIVEDSKRLNHRFLHSHPQYDSRVDRVEVDKSVDANVKPNQGIGPEGCGESNRKTSVGISLLHDLKREQLPSKKGGKRLAPYPLAEVTDELKNPASSEREYSDPKRRDSSSDENSCSYSKYEKDEPELKGAIKDFSQYKDYVQEYHDKYESYLSLNKILESYRAEFCKLGKELDSARGQDSEKYFNVLGQLKETYRLCSTRHKRLKKIFIVLHEELKHLKERLTDFARTYAKD</sequence>
<feature type="compositionally biased region" description="Basic and acidic residues" evidence="1">
    <location>
        <begin position="886"/>
        <end position="903"/>
    </location>
</feature>
<dbReference type="AlphaFoldDB" id="A0A6J1ITQ8"/>
<dbReference type="KEGG" id="cmax:111479868"/>
<feature type="domain" description="OCEL" evidence="2">
    <location>
        <begin position="1147"/>
        <end position="1255"/>
    </location>
</feature>
<evidence type="ECO:0000259" key="2">
    <source>
        <dbReference type="PROSITE" id="PS51980"/>
    </source>
</evidence>
<feature type="region of interest" description="Disordered" evidence="1">
    <location>
        <begin position="781"/>
        <end position="1146"/>
    </location>
</feature>
<feature type="compositionally biased region" description="Low complexity" evidence="1">
    <location>
        <begin position="610"/>
        <end position="629"/>
    </location>
</feature>
<accession>A0A6J1ITQ8</accession>
<feature type="compositionally biased region" description="Polar residues" evidence="1">
    <location>
        <begin position="1000"/>
        <end position="1020"/>
    </location>
</feature>
<dbReference type="RefSeq" id="XP_022980491.1">
    <property type="nucleotide sequence ID" value="XM_023124723.1"/>
</dbReference>
<feature type="compositionally biased region" description="Basic and acidic residues" evidence="1">
    <location>
        <begin position="781"/>
        <end position="802"/>
    </location>
</feature>
<feature type="compositionally biased region" description="Acidic residues" evidence="1">
    <location>
        <begin position="689"/>
        <end position="702"/>
    </location>
</feature>
<gene>
    <name evidence="4" type="primary">LOC111479868</name>
</gene>
<feature type="compositionally biased region" description="Basic and acidic residues" evidence="1">
    <location>
        <begin position="1113"/>
        <end position="1134"/>
    </location>
</feature>
<feature type="region of interest" description="Disordered" evidence="1">
    <location>
        <begin position="98"/>
        <end position="122"/>
    </location>
</feature>
<evidence type="ECO:0000313" key="3">
    <source>
        <dbReference type="Proteomes" id="UP000504608"/>
    </source>
</evidence>
<feature type="compositionally biased region" description="Basic and acidic residues" evidence="1">
    <location>
        <begin position="936"/>
        <end position="977"/>
    </location>
</feature>
<protein>
    <submittedName>
        <fullName evidence="4">Uncharacterized protein LOC111479868 isoform X1</fullName>
    </submittedName>
</protein>
<keyword evidence="3" id="KW-1185">Reference proteome</keyword>
<evidence type="ECO:0000313" key="4">
    <source>
        <dbReference type="RefSeq" id="XP_022980491.1"/>
    </source>
</evidence>
<feature type="compositionally biased region" description="Polar residues" evidence="1">
    <location>
        <begin position="905"/>
        <end position="922"/>
    </location>
</feature>
<feature type="compositionally biased region" description="Basic and acidic residues" evidence="1">
    <location>
        <begin position="1042"/>
        <end position="1057"/>
    </location>
</feature>
<dbReference type="Proteomes" id="UP000504608">
    <property type="component" value="Unplaced"/>
</dbReference>
<proteinExistence type="predicted"/>
<feature type="compositionally biased region" description="Basic and acidic residues" evidence="1">
    <location>
        <begin position="318"/>
        <end position="328"/>
    </location>
</feature>
<feature type="compositionally biased region" description="Acidic residues" evidence="1">
    <location>
        <begin position="584"/>
        <end position="599"/>
    </location>
</feature>
<feature type="compositionally biased region" description="Basic and acidic residues" evidence="1">
    <location>
        <begin position="860"/>
        <end position="870"/>
    </location>
</feature>
<dbReference type="PANTHER" id="PTHR38372">
    <property type="entry name" value="DENTIN SIALOPHOSPHOPROTEIN-LIKE PROTEIN"/>
    <property type="match status" value="1"/>
</dbReference>
<feature type="region of interest" description="Disordered" evidence="1">
    <location>
        <begin position="318"/>
        <end position="377"/>
    </location>
</feature>
<name>A0A6J1ITQ8_CUCMA</name>
<feature type="region of interest" description="Disordered" evidence="1">
    <location>
        <begin position="568"/>
        <end position="730"/>
    </location>
</feature>
<feature type="compositionally biased region" description="Basic and acidic residues" evidence="1">
    <location>
        <begin position="824"/>
        <end position="849"/>
    </location>
</feature>
<dbReference type="Gene3D" id="6.10.140.340">
    <property type="match status" value="1"/>
</dbReference>
<evidence type="ECO:0000256" key="1">
    <source>
        <dbReference type="SAM" id="MobiDB-lite"/>
    </source>
</evidence>
<feature type="compositionally biased region" description="Polar residues" evidence="1">
    <location>
        <begin position="368"/>
        <end position="377"/>
    </location>
</feature>
<dbReference type="OrthoDB" id="4869960at2759"/>
<feature type="region of interest" description="Disordered" evidence="1">
    <location>
        <begin position="274"/>
        <end position="297"/>
    </location>
</feature>